<dbReference type="GO" id="GO:0017108">
    <property type="term" value="F:5'-flap endonuclease activity"/>
    <property type="evidence" value="ECO:0007669"/>
    <property type="project" value="TreeGrafter"/>
</dbReference>
<proteinExistence type="predicted"/>
<feature type="region of interest" description="Disordered" evidence="1">
    <location>
        <begin position="93"/>
        <end position="118"/>
    </location>
</feature>
<dbReference type="AlphaFoldDB" id="A0A9P6IZD3"/>
<evidence type="ECO:0000313" key="3">
    <source>
        <dbReference type="Proteomes" id="UP000749646"/>
    </source>
</evidence>
<protein>
    <recommendedName>
        <fullName evidence="4">XPG-I domain-containing protein</fullName>
    </recommendedName>
</protein>
<organism evidence="2 3">
    <name type="scientific">Modicella reniformis</name>
    <dbReference type="NCBI Taxonomy" id="1440133"/>
    <lineage>
        <taxon>Eukaryota</taxon>
        <taxon>Fungi</taxon>
        <taxon>Fungi incertae sedis</taxon>
        <taxon>Mucoromycota</taxon>
        <taxon>Mortierellomycotina</taxon>
        <taxon>Mortierellomycetes</taxon>
        <taxon>Mortierellales</taxon>
        <taxon>Mortierellaceae</taxon>
        <taxon>Modicella</taxon>
    </lineage>
</organism>
<comment type="caution">
    <text evidence="2">The sequence shown here is derived from an EMBL/GenBank/DDBJ whole genome shotgun (WGS) entry which is preliminary data.</text>
</comment>
<evidence type="ECO:0000256" key="1">
    <source>
        <dbReference type="SAM" id="MobiDB-lite"/>
    </source>
</evidence>
<name>A0A9P6IZD3_9FUNG</name>
<dbReference type="Proteomes" id="UP000749646">
    <property type="component" value="Unassembled WGS sequence"/>
</dbReference>
<evidence type="ECO:0008006" key="4">
    <source>
        <dbReference type="Google" id="ProtNLM"/>
    </source>
</evidence>
<dbReference type="PANTHER" id="PTHR11081:SF59">
    <property type="entry name" value="FI23547P1"/>
    <property type="match status" value="1"/>
</dbReference>
<evidence type="ECO:0000313" key="2">
    <source>
        <dbReference type="EMBL" id="KAF9954192.1"/>
    </source>
</evidence>
<gene>
    <name evidence="2" type="ORF">BGZ65_004192</name>
</gene>
<sequence length="334" mass="37620">MGIENVFRFLEEKGVEAPSVDMNLVQDVEVDLLALNFSYIRATHQNILYREFRKSPSARDTPIAPSTASSKLVQAVHRKLLQTFRPNASTRIHVDGYPTAQKKKGRENRQKQRAEGAATLSDLAHQIEQIADSATSTSVNPRAQKRRLIRSARKARTSWAKARVIDTATRESLARGLREFGWTVCRCVGEADVCIANTAHQSPDNIVVASSDSDHLFHGAKTLLRQDPRTRSFTTYDIQKVQETLEVNQEQWAVAAVVTNNDYTKQVRGQTFAKNLDLVRDCDAPDRQGILDQYCVRLVEDAHRYGPAMDIFFNRVETIEDAATSNDRNLAMPH</sequence>
<dbReference type="InterPro" id="IPR006084">
    <property type="entry name" value="XPG/Rad2"/>
</dbReference>
<accession>A0A9P6IZD3</accession>
<dbReference type="Gene3D" id="3.40.50.1010">
    <property type="entry name" value="5'-nuclease"/>
    <property type="match status" value="1"/>
</dbReference>
<dbReference type="OrthoDB" id="2446503at2759"/>
<dbReference type="SUPFAM" id="SSF88723">
    <property type="entry name" value="PIN domain-like"/>
    <property type="match status" value="1"/>
</dbReference>
<dbReference type="InterPro" id="IPR029060">
    <property type="entry name" value="PIN-like_dom_sf"/>
</dbReference>
<reference evidence="2" key="1">
    <citation type="journal article" date="2020" name="Fungal Divers.">
        <title>Resolving the Mortierellaceae phylogeny through synthesis of multi-gene phylogenetics and phylogenomics.</title>
        <authorList>
            <person name="Vandepol N."/>
            <person name="Liber J."/>
            <person name="Desiro A."/>
            <person name="Na H."/>
            <person name="Kennedy M."/>
            <person name="Barry K."/>
            <person name="Grigoriev I.V."/>
            <person name="Miller A.N."/>
            <person name="O'Donnell K."/>
            <person name="Stajich J.E."/>
            <person name="Bonito G."/>
        </authorList>
    </citation>
    <scope>NUCLEOTIDE SEQUENCE</scope>
    <source>
        <strain evidence="2">MES-2147</strain>
    </source>
</reference>
<dbReference type="PANTHER" id="PTHR11081">
    <property type="entry name" value="FLAP ENDONUCLEASE FAMILY MEMBER"/>
    <property type="match status" value="1"/>
</dbReference>
<dbReference type="EMBL" id="JAAAHW010006847">
    <property type="protein sequence ID" value="KAF9954192.1"/>
    <property type="molecule type" value="Genomic_DNA"/>
</dbReference>
<keyword evidence="3" id="KW-1185">Reference proteome</keyword>